<dbReference type="Proteomes" id="UP000034166">
    <property type="component" value="Unassembled WGS sequence"/>
</dbReference>
<dbReference type="InterPro" id="IPR011009">
    <property type="entry name" value="Kinase-like_dom_sf"/>
</dbReference>
<accession>A0A0M2SG97</accession>
<reference evidence="2 3" key="1">
    <citation type="submission" date="2015-04" db="EMBL/GenBank/DDBJ databases">
        <title>Taxonomic description and genome sequence of Bacillus campisalis sp. nov., a novel member of the genus Bacillus isolated from solar saltern.</title>
        <authorList>
            <person name="Mathan Kumar R."/>
            <person name="Kaur G."/>
            <person name="Kumar A."/>
            <person name="Singh N.K."/>
            <person name="Kaur N."/>
            <person name="Kumar N."/>
            <person name="Mayilraj S."/>
        </authorList>
    </citation>
    <scope>NUCLEOTIDE SEQUENCE [LARGE SCALE GENOMIC DNA]</scope>
    <source>
        <strain evidence="2 3">SA2-6</strain>
    </source>
</reference>
<proteinExistence type="predicted"/>
<dbReference type="EMBL" id="LAYY01000101">
    <property type="protein sequence ID" value="KKK33303.1"/>
    <property type="molecule type" value="Genomic_DNA"/>
</dbReference>
<comment type="caution">
    <text evidence="2">The sequence shown here is derived from an EMBL/GenBank/DDBJ whole genome shotgun (WGS) entry which is preliminary data.</text>
</comment>
<evidence type="ECO:0000313" key="3">
    <source>
        <dbReference type="Proteomes" id="UP000034166"/>
    </source>
</evidence>
<dbReference type="InterPro" id="IPR002575">
    <property type="entry name" value="Aminoglycoside_PTrfase"/>
</dbReference>
<evidence type="ECO:0000259" key="1">
    <source>
        <dbReference type="Pfam" id="PF01636"/>
    </source>
</evidence>
<feature type="domain" description="Aminoglycoside phosphotransferase" evidence="1">
    <location>
        <begin position="121"/>
        <end position="241"/>
    </location>
</feature>
<sequence>MNIKFHPRRDDSTDRLFSYLQSALPARIETMTKIRDRVFLLRSGNTFFMLKAYSSEEKLLQQQGFTAALREAGFTESYIFLKLSDHPLFFENAFYGCQEYIPPSSKPFNYLAQEERDEGLALLAKYHMTTTKLVPEFKFSVPKQNIWQKWQERAAGFKRNTKIVNYFVPKQLTAEILDWSELALEGMGENLGQLYAAEPVILHGDVAHHNFLRDETGRLCLIDFDLISLGPETCDLLQYANRILPFMNWSLESLAGMKGFTGCLANKAFLYGLMYPADIFREWNRIIRLKAYYNPARTAPLIELTVNQFNARKRFIEKVEKLTQE</sequence>
<gene>
    <name evidence="2" type="ORF">WQ57_24360</name>
</gene>
<keyword evidence="3" id="KW-1185">Reference proteome</keyword>
<dbReference type="Pfam" id="PF01636">
    <property type="entry name" value="APH"/>
    <property type="match status" value="1"/>
</dbReference>
<organism evidence="2 3">
    <name type="scientific">Mesobacillus campisalis</name>
    <dbReference type="NCBI Taxonomy" id="1408103"/>
    <lineage>
        <taxon>Bacteria</taxon>
        <taxon>Bacillati</taxon>
        <taxon>Bacillota</taxon>
        <taxon>Bacilli</taxon>
        <taxon>Bacillales</taxon>
        <taxon>Bacillaceae</taxon>
        <taxon>Mesobacillus</taxon>
    </lineage>
</organism>
<protein>
    <recommendedName>
        <fullName evidence="1">Aminoglycoside phosphotransferase domain-containing protein</fullName>
    </recommendedName>
</protein>
<dbReference type="AlphaFoldDB" id="A0A0M2SG97"/>
<name>A0A0M2SG97_9BACI</name>
<dbReference type="PATRIC" id="fig|1408103.3.peg.5254"/>
<evidence type="ECO:0000313" key="2">
    <source>
        <dbReference type="EMBL" id="KKK33303.1"/>
    </source>
</evidence>
<dbReference type="SUPFAM" id="SSF56112">
    <property type="entry name" value="Protein kinase-like (PK-like)"/>
    <property type="match status" value="1"/>
</dbReference>
<dbReference type="Gene3D" id="3.90.1200.10">
    <property type="match status" value="1"/>
</dbReference>